<evidence type="ECO:0000313" key="1">
    <source>
        <dbReference type="EMBL" id="EAU43016.1"/>
    </source>
</evidence>
<comment type="caution">
    <text evidence="1">The sequence shown here is derived from an EMBL/GenBank/DDBJ whole genome shotgun (WGS) entry which is preliminary data.</text>
</comment>
<organism evidence="1 2">
    <name type="scientific">Fulvimarina pelagi HTCC2506</name>
    <dbReference type="NCBI Taxonomy" id="314231"/>
    <lineage>
        <taxon>Bacteria</taxon>
        <taxon>Pseudomonadati</taxon>
        <taxon>Pseudomonadota</taxon>
        <taxon>Alphaproteobacteria</taxon>
        <taxon>Hyphomicrobiales</taxon>
        <taxon>Aurantimonadaceae</taxon>
        <taxon>Fulvimarina</taxon>
    </lineage>
</organism>
<accession>Q0G5P8</accession>
<dbReference type="EMBL" id="AATP01000001">
    <property type="protein sequence ID" value="EAU43016.1"/>
    <property type="molecule type" value="Genomic_DNA"/>
</dbReference>
<dbReference type="Proteomes" id="UP000004310">
    <property type="component" value="Unassembled WGS sequence"/>
</dbReference>
<reference evidence="1 2" key="1">
    <citation type="journal article" date="2010" name="J. Bacteriol.">
        <title>Genome sequence of Fulvimarina pelagi HTCC2506T, a Mn(II)-oxidizing alphaproteobacterium possessing an aerobic anoxygenic photosynthetic gene cluster and Xanthorhodopsin.</title>
        <authorList>
            <person name="Kang I."/>
            <person name="Oh H.M."/>
            <person name="Lim S.I."/>
            <person name="Ferriera S."/>
            <person name="Giovannoni S.J."/>
            <person name="Cho J.C."/>
        </authorList>
    </citation>
    <scope>NUCLEOTIDE SEQUENCE [LARGE SCALE GENOMIC DNA]</scope>
    <source>
        <strain evidence="1 2">HTCC2506</strain>
    </source>
</reference>
<proteinExistence type="predicted"/>
<dbReference type="AlphaFoldDB" id="Q0G5P8"/>
<protein>
    <submittedName>
        <fullName evidence="1">Uncharacterized protein</fullName>
    </submittedName>
</protein>
<gene>
    <name evidence="1" type="ORF">FP2506_09241</name>
</gene>
<evidence type="ECO:0000313" key="2">
    <source>
        <dbReference type="Proteomes" id="UP000004310"/>
    </source>
</evidence>
<keyword evidence="2" id="KW-1185">Reference proteome</keyword>
<sequence length="23" mass="2630">MEGGFNFPAFYAVQALTMENFMN</sequence>
<dbReference type="HOGENOM" id="CLU_3422877_0_0_5"/>
<name>Q0G5P8_9HYPH</name>